<accession>A0A3P7WZC2</accession>
<protein>
    <submittedName>
        <fullName evidence="3">Transposase</fullName>
    </submittedName>
</protein>
<name>A0A183F2R6_HELPZ</name>
<dbReference type="Proteomes" id="UP000050761">
    <property type="component" value="Unassembled WGS sequence"/>
</dbReference>
<reference evidence="1 2" key="1">
    <citation type="submission" date="2018-11" db="EMBL/GenBank/DDBJ databases">
        <authorList>
            <consortium name="Pathogen Informatics"/>
        </authorList>
    </citation>
    <scope>NUCLEOTIDE SEQUENCE [LARGE SCALE GENOMIC DNA]</scope>
</reference>
<evidence type="ECO:0000313" key="2">
    <source>
        <dbReference type="Proteomes" id="UP000050761"/>
    </source>
</evidence>
<dbReference type="EMBL" id="UZAH01000307">
    <property type="protein sequence ID" value="VDO18825.1"/>
    <property type="molecule type" value="Genomic_DNA"/>
</dbReference>
<sequence>MSRLQEHRQRHARTSAAIRNIGIDRIGWAGLWLGNELGGVRGFEGTPFAGVGASDATQSKQGCSYGDVCPDDGQFPSLTVTPENERRRHASDAMSPAVLIVV</sequence>
<dbReference type="AlphaFoldDB" id="A0A183F2R6"/>
<organism evidence="2 3">
    <name type="scientific">Heligmosomoides polygyrus</name>
    <name type="common">Parasitic roundworm</name>
    <dbReference type="NCBI Taxonomy" id="6339"/>
    <lineage>
        <taxon>Eukaryota</taxon>
        <taxon>Metazoa</taxon>
        <taxon>Ecdysozoa</taxon>
        <taxon>Nematoda</taxon>
        <taxon>Chromadorea</taxon>
        <taxon>Rhabditida</taxon>
        <taxon>Rhabditina</taxon>
        <taxon>Rhabditomorpha</taxon>
        <taxon>Strongyloidea</taxon>
        <taxon>Heligmosomidae</taxon>
        <taxon>Heligmosomoides</taxon>
    </lineage>
</organism>
<evidence type="ECO:0000313" key="3">
    <source>
        <dbReference type="WBParaSite" id="HPBE_0000044201-mRNA-1"/>
    </source>
</evidence>
<dbReference type="WBParaSite" id="HPBE_0000044201-mRNA-1">
    <property type="protein sequence ID" value="HPBE_0000044201-mRNA-1"/>
    <property type="gene ID" value="HPBE_0000044201"/>
</dbReference>
<keyword evidence="2" id="KW-1185">Reference proteome</keyword>
<reference evidence="3" key="2">
    <citation type="submission" date="2019-09" db="UniProtKB">
        <authorList>
            <consortium name="WormBaseParasite"/>
        </authorList>
    </citation>
    <scope>IDENTIFICATION</scope>
</reference>
<gene>
    <name evidence="1" type="ORF">HPBE_LOCUS443</name>
</gene>
<evidence type="ECO:0000313" key="1">
    <source>
        <dbReference type="EMBL" id="VDO18825.1"/>
    </source>
</evidence>
<proteinExistence type="predicted"/>
<accession>A0A183F2R6</accession>